<keyword evidence="1" id="KW-0472">Membrane</keyword>
<organism evidence="2 3">
    <name type="scientific">Antrodiella citrinella</name>
    <dbReference type="NCBI Taxonomy" id="2447956"/>
    <lineage>
        <taxon>Eukaryota</taxon>
        <taxon>Fungi</taxon>
        <taxon>Dikarya</taxon>
        <taxon>Basidiomycota</taxon>
        <taxon>Agaricomycotina</taxon>
        <taxon>Agaricomycetes</taxon>
        <taxon>Polyporales</taxon>
        <taxon>Steccherinaceae</taxon>
        <taxon>Antrodiella</taxon>
    </lineage>
</organism>
<name>A0A4S4N3E1_9APHY</name>
<reference evidence="2 3" key="1">
    <citation type="submission" date="2019-02" db="EMBL/GenBank/DDBJ databases">
        <title>Genome sequencing of the rare red list fungi Antrodiella citrinella (Flaviporus citrinellus).</title>
        <authorList>
            <person name="Buettner E."/>
            <person name="Kellner H."/>
        </authorList>
    </citation>
    <scope>NUCLEOTIDE SEQUENCE [LARGE SCALE GENOMIC DNA]</scope>
    <source>
        <strain evidence="2 3">DSM 108506</strain>
    </source>
</reference>
<keyword evidence="1" id="KW-1133">Transmembrane helix</keyword>
<dbReference type="Proteomes" id="UP000308730">
    <property type="component" value="Unassembled WGS sequence"/>
</dbReference>
<gene>
    <name evidence="2" type="ORF">EUX98_g1835</name>
</gene>
<dbReference type="OrthoDB" id="2793550at2759"/>
<keyword evidence="3" id="KW-1185">Reference proteome</keyword>
<comment type="caution">
    <text evidence="2">The sequence shown here is derived from an EMBL/GenBank/DDBJ whole genome shotgun (WGS) entry which is preliminary data.</text>
</comment>
<evidence type="ECO:0008006" key="4">
    <source>
        <dbReference type="Google" id="ProtNLM"/>
    </source>
</evidence>
<evidence type="ECO:0000313" key="3">
    <source>
        <dbReference type="Proteomes" id="UP000308730"/>
    </source>
</evidence>
<feature type="transmembrane region" description="Helical" evidence="1">
    <location>
        <begin position="69"/>
        <end position="91"/>
    </location>
</feature>
<evidence type="ECO:0000256" key="1">
    <source>
        <dbReference type="SAM" id="Phobius"/>
    </source>
</evidence>
<dbReference type="EMBL" id="SGPM01000024">
    <property type="protein sequence ID" value="THH32321.1"/>
    <property type="molecule type" value="Genomic_DNA"/>
</dbReference>
<sequence length="215" mass="24867">MTFTSAGKKKSAAYGLLMLLDSIVMALATRVNIFQEFFFMADIFPLVLSSVTLFLLAFTFVLDVVFKRTWLTIPVFEIGLLYTMSIFWLAFNAFSTMRWSLIPLNCASVPFEYGEWCRDVQALKSFVWILFIAIFFTASFNLRYAYIQHRKGNRHVWSTPLSRFRPQVRLNPGSVSPLDRQTITDYFVYFQLVLEFSKQSELLYGGASLAGTRRE</sequence>
<proteinExistence type="predicted"/>
<protein>
    <recommendedName>
        <fullName evidence="4">MARVEL domain-containing protein</fullName>
    </recommendedName>
</protein>
<evidence type="ECO:0000313" key="2">
    <source>
        <dbReference type="EMBL" id="THH32321.1"/>
    </source>
</evidence>
<feature type="transmembrane region" description="Helical" evidence="1">
    <location>
        <begin position="37"/>
        <end position="62"/>
    </location>
</feature>
<feature type="transmembrane region" description="Helical" evidence="1">
    <location>
        <begin position="126"/>
        <end position="146"/>
    </location>
</feature>
<accession>A0A4S4N3E1</accession>
<feature type="transmembrane region" description="Helical" evidence="1">
    <location>
        <begin position="12"/>
        <end position="31"/>
    </location>
</feature>
<keyword evidence="1" id="KW-0812">Transmembrane</keyword>
<dbReference type="AlphaFoldDB" id="A0A4S4N3E1"/>